<dbReference type="InterPro" id="IPR025285">
    <property type="entry name" value="DUF4145"/>
</dbReference>
<comment type="caution">
    <text evidence="3">The sequence shown here is derived from an EMBL/GenBank/DDBJ whole genome shotgun (WGS) entry which is preliminary data.</text>
</comment>
<proteinExistence type="predicted"/>
<dbReference type="EMBL" id="JBHRTN010000005">
    <property type="protein sequence ID" value="MFC3124333.1"/>
    <property type="molecule type" value="Genomic_DNA"/>
</dbReference>
<evidence type="ECO:0000256" key="1">
    <source>
        <dbReference type="SAM" id="MobiDB-lite"/>
    </source>
</evidence>
<evidence type="ECO:0000259" key="2">
    <source>
        <dbReference type="Pfam" id="PF13643"/>
    </source>
</evidence>
<reference evidence="4" key="1">
    <citation type="journal article" date="2019" name="Int. J. Syst. Evol. Microbiol.">
        <title>The Global Catalogue of Microorganisms (GCM) 10K type strain sequencing project: providing services to taxonomists for standard genome sequencing and annotation.</title>
        <authorList>
            <consortium name="The Broad Institute Genomics Platform"/>
            <consortium name="The Broad Institute Genome Sequencing Center for Infectious Disease"/>
            <person name="Wu L."/>
            <person name="Ma J."/>
        </authorList>
    </citation>
    <scope>NUCLEOTIDE SEQUENCE [LARGE SCALE GENOMIC DNA]</scope>
    <source>
        <strain evidence="4">KCTC 52094</strain>
    </source>
</reference>
<sequence>MSDKISGLPERRRATCADCGGIRNCDVLGYHKVDGSDEHTWWATEYYVLRCRGCDSTFFQKVDTHSEDTEPDFDDQGEAYFTPVERETYYPALAHRPRPEWFKETGKYISAMGPLDMSLTELYAAIDANLHMLSGIGIRTVFDIASEQLDVATHLPFAEKIAILVARQFVEEEDRDAITVLVDAGSAAAHRGFRPTERQLNHLMDVLEHFLDQAFVRPQKRGRMNFEMRNLGPSVAKKPRPRKAKNKNTSPPASDVSE</sequence>
<keyword evidence="4" id="KW-1185">Reference proteome</keyword>
<feature type="compositionally biased region" description="Basic residues" evidence="1">
    <location>
        <begin position="237"/>
        <end position="246"/>
    </location>
</feature>
<evidence type="ECO:0000313" key="3">
    <source>
        <dbReference type="EMBL" id="MFC3124333.1"/>
    </source>
</evidence>
<protein>
    <submittedName>
        <fullName evidence="3">DUF4145 domain-containing protein</fullName>
    </submittedName>
</protein>
<feature type="region of interest" description="Disordered" evidence="1">
    <location>
        <begin position="222"/>
        <end position="258"/>
    </location>
</feature>
<dbReference type="Proteomes" id="UP001595593">
    <property type="component" value="Unassembled WGS sequence"/>
</dbReference>
<dbReference type="Pfam" id="PF13643">
    <property type="entry name" value="DUF4145"/>
    <property type="match status" value="1"/>
</dbReference>
<feature type="domain" description="DUF4145" evidence="2">
    <location>
        <begin position="121"/>
        <end position="208"/>
    </location>
</feature>
<name>A0ABV7FXE7_9PROT</name>
<accession>A0ABV7FXE7</accession>
<organism evidence="3 4">
    <name type="scientific">Teichococcus globiformis</name>
    <dbReference type="NCBI Taxonomy" id="2307229"/>
    <lineage>
        <taxon>Bacteria</taxon>
        <taxon>Pseudomonadati</taxon>
        <taxon>Pseudomonadota</taxon>
        <taxon>Alphaproteobacteria</taxon>
        <taxon>Acetobacterales</taxon>
        <taxon>Roseomonadaceae</taxon>
        <taxon>Roseomonas</taxon>
    </lineage>
</organism>
<evidence type="ECO:0000313" key="4">
    <source>
        <dbReference type="Proteomes" id="UP001595593"/>
    </source>
</evidence>
<gene>
    <name evidence="3" type="ORF">ACFOD4_04605</name>
</gene>
<dbReference type="RefSeq" id="WP_379594759.1">
    <property type="nucleotide sequence ID" value="NZ_JBHRTN010000005.1"/>
</dbReference>